<evidence type="ECO:0000256" key="7">
    <source>
        <dbReference type="HAMAP-Rule" id="MF_00323"/>
    </source>
</evidence>
<dbReference type="InterPro" id="IPR033659">
    <property type="entry name" value="Ferrochelatase_N"/>
</dbReference>
<keyword evidence="2 7" id="KW-0408">Iron</keyword>
<keyword evidence="7 8" id="KW-0963">Cytoplasm</keyword>
<name>A0ABV6FLD3_9BURK</name>
<evidence type="ECO:0000256" key="5">
    <source>
        <dbReference type="ARBA" id="ARBA00023244"/>
    </source>
</evidence>
<keyword evidence="5 7" id="KW-0627">Porphyrin biosynthesis</keyword>
<dbReference type="InterPro" id="IPR001015">
    <property type="entry name" value="Ferrochelatase"/>
</dbReference>
<evidence type="ECO:0000256" key="3">
    <source>
        <dbReference type="ARBA" id="ARBA00023133"/>
    </source>
</evidence>
<dbReference type="EC" id="4.98.1.1" evidence="7 8"/>
<feature type="binding site" evidence="7">
    <location>
        <position position="210"/>
    </location>
    <ligand>
        <name>Fe(2+)</name>
        <dbReference type="ChEBI" id="CHEBI:29033"/>
    </ligand>
</feature>
<evidence type="ECO:0000256" key="4">
    <source>
        <dbReference type="ARBA" id="ARBA00023239"/>
    </source>
</evidence>
<dbReference type="NCBIfam" id="TIGR00109">
    <property type="entry name" value="hemH"/>
    <property type="match status" value="1"/>
</dbReference>
<dbReference type="CDD" id="cd00419">
    <property type="entry name" value="Ferrochelatase_C"/>
    <property type="match status" value="1"/>
</dbReference>
<feature type="binding site" evidence="7">
    <location>
        <position position="291"/>
    </location>
    <ligand>
        <name>Fe(2+)</name>
        <dbReference type="ChEBI" id="CHEBI:29033"/>
    </ligand>
</feature>
<keyword evidence="4 7" id="KW-0456">Lyase</keyword>
<dbReference type="InterPro" id="IPR033644">
    <property type="entry name" value="Ferrochelatase_C"/>
</dbReference>
<reference evidence="9 10" key="1">
    <citation type="submission" date="2024-09" db="EMBL/GenBank/DDBJ databases">
        <authorList>
            <person name="Sun Q."/>
            <person name="Mori K."/>
        </authorList>
    </citation>
    <scope>NUCLEOTIDE SEQUENCE [LARGE SCALE GENOMIC DNA]</scope>
    <source>
        <strain evidence="9 10">CCM 7792</strain>
    </source>
</reference>
<evidence type="ECO:0000313" key="9">
    <source>
        <dbReference type="EMBL" id="MFC0253835.1"/>
    </source>
</evidence>
<organism evidence="9 10">
    <name type="scientific">Massilia consociata</name>
    <dbReference type="NCBI Taxonomy" id="760117"/>
    <lineage>
        <taxon>Bacteria</taxon>
        <taxon>Pseudomonadati</taxon>
        <taxon>Pseudomonadota</taxon>
        <taxon>Betaproteobacteria</taxon>
        <taxon>Burkholderiales</taxon>
        <taxon>Oxalobacteraceae</taxon>
        <taxon>Telluria group</taxon>
        <taxon>Massilia</taxon>
    </lineage>
</organism>
<accession>A0ABV6FLD3</accession>
<evidence type="ECO:0000256" key="1">
    <source>
        <dbReference type="ARBA" id="ARBA00007718"/>
    </source>
</evidence>
<sequence length="370" mass="41742">MPFRKEPPFTHGTVPGSAIVLVNLGTPDEPTRKAVRRYLKQFLSDPRVVEIPARVWWFILHLFILPFRSGQSAAKYRTIWTKEGSPLKVHTAKQAALLDKTLLERGHEGVKVVMAMRYGSPSLPEVLDRLKEAHVERIVVLPAYPQYSGTTTASVWDAVYQHFARVRNVPELRLVKHYHDHEGYINALREQVESYWEAHGRGQKLVMSFHGVPKRTLLLGDPYFCECHKTARLLAAALGMGADEYIVTFQSRFGKAEWLQPYTAPTVQALAREGLQRIDVICPGFTSDCLETLEEINMEVRHDFEAAGGKEYHYIPCLNESPAWITGLAEIAEQHLIGWPTILTPAQKAAQRRDIQVGAQHAAQLGAEAH</sequence>
<comment type="caution">
    <text evidence="9">The sequence shown here is derived from an EMBL/GenBank/DDBJ whole genome shotgun (WGS) entry which is preliminary data.</text>
</comment>
<dbReference type="InterPro" id="IPR019772">
    <property type="entry name" value="Ferrochelatase_AS"/>
</dbReference>
<dbReference type="RefSeq" id="WP_379681014.1">
    <property type="nucleotide sequence ID" value="NZ_JBHLWP010000016.1"/>
</dbReference>
<dbReference type="Proteomes" id="UP001589773">
    <property type="component" value="Unassembled WGS sequence"/>
</dbReference>
<comment type="function">
    <text evidence="7 8">Catalyzes the ferrous insertion into protoporphyrin IX.</text>
</comment>
<comment type="pathway">
    <text evidence="7 8">Porphyrin-containing compound metabolism; protoheme biosynthesis; protoheme from protoporphyrin-IX: step 1/1.</text>
</comment>
<keyword evidence="3 7" id="KW-0350">Heme biosynthesis</keyword>
<dbReference type="SUPFAM" id="SSF53800">
    <property type="entry name" value="Chelatase"/>
    <property type="match status" value="1"/>
</dbReference>
<gene>
    <name evidence="7 9" type="primary">hemH</name>
    <name evidence="9" type="ORF">ACFFJK_18205</name>
</gene>
<dbReference type="PROSITE" id="PS00534">
    <property type="entry name" value="FERROCHELATASE"/>
    <property type="match status" value="1"/>
</dbReference>
<dbReference type="HAMAP" id="MF_00323">
    <property type="entry name" value="Ferrochelatase"/>
    <property type="match status" value="1"/>
</dbReference>
<dbReference type="Gene3D" id="3.40.50.1400">
    <property type="match status" value="2"/>
</dbReference>
<dbReference type="PANTHER" id="PTHR11108:SF1">
    <property type="entry name" value="FERROCHELATASE, MITOCHONDRIAL"/>
    <property type="match status" value="1"/>
</dbReference>
<comment type="similarity">
    <text evidence="1 7 8">Belongs to the ferrochelatase family.</text>
</comment>
<keyword evidence="10" id="KW-1185">Reference proteome</keyword>
<proteinExistence type="inferred from homology"/>
<keyword evidence="7" id="KW-0479">Metal-binding</keyword>
<evidence type="ECO:0000256" key="8">
    <source>
        <dbReference type="RuleBase" id="RU000607"/>
    </source>
</evidence>
<comment type="catalytic activity">
    <reaction evidence="6">
        <text>Fe-coproporphyrin III + 2 H(+) = coproporphyrin III + Fe(2+)</text>
        <dbReference type="Rhea" id="RHEA:49572"/>
        <dbReference type="ChEBI" id="CHEBI:15378"/>
        <dbReference type="ChEBI" id="CHEBI:29033"/>
        <dbReference type="ChEBI" id="CHEBI:68438"/>
        <dbReference type="ChEBI" id="CHEBI:131725"/>
        <dbReference type="EC" id="4.99.1.9"/>
    </reaction>
    <physiologicalReaction direction="right-to-left" evidence="6">
        <dbReference type="Rhea" id="RHEA:49574"/>
    </physiologicalReaction>
</comment>
<evidence type="ECO:0000256" key="2">
    <source>
        <dbReference type="ARBA" id="ARBA00023004"/>
    </source>
</evidence>
<comment type="catalytic activity">
    <reaction evidence="7 8">
        <text>heme b + 2 H(+) = protoporphyrin IX + Fe(2+)</text>
        <dbReference type="Rhea" id="RHEA:22584"/>
        <dbReference type="ChEBI" id="CHEBI:15378"/>
        <dbReference type="ChEBI" id="CHEBI:29033"/>
        <dbReference type="ChEBI" id="CHEBI:57306"/>
        <dbReference type="ChEBI" id="CHEBI:60344"/>
        <dbReference type="EC" id="4.98.1.1"/>
    </reaction>
</comment>
<dbReference type="PANTHER" id="PTHR11108">
    <property type="entry name" value="FERROCHELATASE"/>
    <property type="match status" value="1"/>
</dbReference>
<evidence type="ECO:0000313" key="10">
    <source>
        <dbReference type="Proteomes" id="UP001589773"/>
    </source>
</evidence>
<evidence type="ECO:0000256" key="6">
    <source>
        <dbReference type="ARBA" id="ARBA00024536"/>
    </source>
</evidence>
<dbReference type="CDD" id="cd03411">
    <property type="entry name" value="Ferrochelatase_N"/>
    <property type="match status" value="1"/>
</dbReference>
<comment type="subcellular location">
    <subcellularLocation>
        <location evidence="7 8">Cytoplasm</location>
    </subcellularLocation>
</comment>
<dbReference type="Pfam" id="PF00762">
    <property type="entry name" value="Ferrochelatase"/>
    <property type="match status" value="1"/>
</dbReference>
<dbReference type="EMBL" id="JBHLWP010000016">
    <property type="protein sequence ID" value="MFC0253835.1"/>
    <property type="molecule type" value="Genomic_DNA"/>
</dbReference>
<protein>
    <recommendedName>
        <fullName evidence="7 8">Ferrochelatase</fullName>
        <ecNumber evidence="7 8">4.98.1.1</ecNumber>
    </recommendedName>
    <alternativeName>
        <fullName evidence="7">Heme synthase</fullName>
    </alternativeName>
    <alternativeName>
        <fullName evidence="7">Protoheme ferro-lyase</fullName>
    </alternativeName>
</protein>